<evidence type="ECO:0000259" key="7">
    <source>
        <dbReference type="PROSITE" id="PS51686"/>
    </source>
</evidence>
<keyword evidence="3 6" id="KW-0808">Transferase</keyword>
<protein>
    <submittedName>
        <fullName evidence="9">Methyltransferase NSUN6</fullName>
    </submittedName>
</protein>
<keyword evidence="5 6" id="KW-0694">RNA-binding</keyword>
<dbReference type="PROSITE" id="PS01153">
    <property type="entry name" value="NOL1_NOP2_SUN"/>
    <property type="match status" value="1"/>
</dbReference>
<comment type="similarity">
    <text evidence="1 6">Belongs to the class I-like SAM-binding methyltransferase superfamily. RsmB/NOP family.</text>
</comment>
<dbReference type="GO" id="GO:0003723">
    <property type="term" value="F:RNA binding"/>
    <property type="evidence" value="ECO:0007669"/>
    <property type="project" value="UniProtKB-UniRule"/>
</dbReference>
<dbReference type="GeneID" id="106170142"/>
<dbReference type="Gene3D" id="3.40.50.150">
    <property type="entry name" value="Vaccinia Virus protein VP39"/>
    <property type="match status" value="1"/>
</dbReference>
<reference evidence="9" key="1">
    <citation type="submission" date="2025-08" db="UniProtKB">
        <authorList>
            <consortium name="RefSeq"/>
        </authorList>
    </citation>
    <scope>IDENTIFICATION</scope>
    <source>
        <tissue evidence="9">Gonads</tissue>
    </source>
</reference>
<feature type="binding site" evidence="6">
    <location>
        <begin position="242"/>
        <end position="248"/>
    </location>
    <ligand>
        <name>S-adenosyl-L-methionine</name>
        <dbReference type="ChEBI" id="CHEBI:59789"/>
    </ligand>
</feature>
<sequence length="456" mass="49888">MEWPSLHLKADCKECLASDYGNHTENGKNVHVQFNQLLQALAVPPSFTVFRVNTLASCSTEEIKVQLEDEINQQYASRGQHRAVVESHDTLPDVLYVKNSGPHLNLKNSAKAVIVGLQCGMSVLRGSDVFAQGIMGAPADMQSGDLVSVYADIEGACKKGLKDDFEGQKHFVGNGIARISRHSLFKSETPAKGVGIEMTSPVYVAPSLSDILPSVVFPQNLPSVICSHVLDPEPNDCVLDMCAAPGGKTTHIATLMRDQGLVIAFDKGQNRVERIQSNASKWNLKSVRAFPYDATKSCAIDADGDPFPPFPPEYFDRVLLDAPCSGLGQRPSVFNKMSARELSSYPPLQRKLLAQAVHLLKVGGVLVYSTCTVTHGENERQVEWLLREYPCVKLAKQDPHLGGTGAHFPDSQLSEENLKLLQRFDPGDLDPLSARTVTNDCIGFFIAKFVKTESVR</sequence>
<dbReference type="InterPro" id="IPR015947">
    <property type="entry name" value="PUA-like_sf"/>
</dbReference>
<dbReference type="InterPro" id="IPR029063">
    <property type="entry name" value="SAM-dependent_MTases_sf"/>
</dbReference>
<evidence type="ECO:0000256" key="4">
    <source>
        <dbReference type="ARBA" id="ARBA00022691"/>
    </source>
</evidence>
<dbReference type="SUPFAM" id="SSF88697">
    <property type="entry name" value="PUA domain-like"/>
    <property type="match status" value="1"/>
</dbReference>
<dbReference type="InParanoid" id="A0A2R2MRR9"/>
<evidence type="ECO:0000256" key="2">
    <source>
        <dbReference type="ARBA" id="ARBA00022603"/>
    </source>
</evidence>
<keyword evidence="2 6" id="KW-0489">Methyltransferase</keyword>
<dbReference type="CDD" id="cd21150">
    <property type="entry name" value="PUA_NSun6-like"/>
    <property type="match status" value="1"/>
</dbReference>
<dbReference type="InterPro" id="IPR001678">
    <property type="entry name" value="MeTrfase_RsmB-F_NOP2_dom"/>
</dbReference>
<dbReference type="Proteomes" id="UP000085678">
    <property type="component" value="Unplaced"/>
</dbReference>
<dbReference type="CDD" id="cd02440">
    <property type="entry name" value="AdoMet_MTases"/>
    <property type="match status" value="1"/>
</dbReference>
<dbReference type="SUPFAM" id="SSF53335">
    <property type="entry name" value="S-adenosyl-L-methionine-dependent methyltransferases"/>
    <property type="match status" value="1"/>
</dbReference>
<dbReference type="PRINTS" id="PR02008">
    <property type="entry name" value="RCMTFAMILY"/>
</dbReference>
<feature type="binding site" evidence="6">
    <location>
        <position position="321"/>
    </location>
    <ligand>
        <name>S-adenosyl-L-methionine</name>
        <dbReference type="ChEBI" id="CHEBI:59789"/>
    </ligand>
</feature>
<dbReference type="PROSITE" id="PS50890">
    <property type="entry name" value="PUA"/>
    <property type="match status" value="1"/>
</dbReference>
<feature type="active site" description="Nucleophile" evidence="6">
    <location>
        <position position="371"/>
    </location>
</feature>
<keyword evidence="4 6" id="KW-0949">S-adenosyl-L-methionine</keyword>
<organism evidence="8 9">
    <name type="scientific">Lingula anatina</name>
    <name type="common">Brachiopod</name>
    <name type="synonym">Lingula unguis</name>
    <dbReference type="NCBI Taxonomy" id="7574"/>
    <lineage>
        <taxon>Eukaryota</taxon>
        <taxon>Metazoa</taxon>
        <taxon>Spiralia</taxon>
        <taxon>Lophotrochozoa</taxon>
        <taxon>Brachiopoda</taxon>
        <taxon>Linguliformea</taxon>
        <taxon>Lingulata</taxon>
        <taxon>Lingulida</taxon>
        <taxon>Linguloidea</taxon>
        <taxon>Lingulidae</taxon>
        <taxon>Lingula</taxon>
    </lineage>
</organism>
<dbReference type="PROSITE" id="PS51686">
    <property type="entry name" value="SAM_MT_RSMB_NOP"/>
    <property type="match status" value="1"/>
</dbReference>
<keyword evidence="8" id="KW-1185">Reference proteome</keyword>
<dbReference type="OrthoDB" id="260824at2759"/>
<dbReference type="STRING" id="7574.A0A2R2MRR9"/>
<dbReference type="InterPro" id="IPR023267">
    <property type="entry name" value="RCMT"/>
</dbReference>
<dbReference type="GO" id="GO:0008173">
    <property type="term" value="F:RNA methyltransferase activity"/>
    <property type="evidence" value="ECO:0007669"/>
    <property type="project" value="InterPro"/>
</dbReference>
<dbReference type="InterPro" id="IPR036974">
    <property type="entry name" value="PUA_sf"/>
</dbReference>
<evidence type="ECO:0000313" key="8">
    <source>
        <dbReference type="Proteomes" id="UP000085678"/>
    </source>
</evidence>
<feature type="binding site" evidence="6">
    <location>
        <position position="293"/>
    </location>
    <ligand>
        <name>S-adenosyl-L-methionine</name>
        <dbReference type="ChEBI" id="CHEBI:59789"/>
    </ligand>
</feature>
<dbReference type="RefSeq" id="XP_023932833.1">
    <property type="nucleotide sequence ID" value="XM_024077065.1"/>
</dbReference>
<dbReference type="InterPro" id="IPR049560">
    <property type="entry name" value="MeTrfase_RsmB-F_NOP2_cat"/>
</dbReference>
<dbReference type="Pfam" id="PF01189">
    <property type="entry name" value="Methyltr_RsmB-F"/>
    <property type="match status" value="1"/>
</dbReference>
<dbReference type="KEGG" id="lak:106170142"/>
<dbReference type="PANTHER" id="PTHR22807:SF34">
    <property type="entry name" value="TRNA (CYTOSINE(72)-C(5))-METHYLTRANSFERASE NSUN6"/>
    <property type="match status" value="1"/>
</dbReference>
<dbReference type="PANTHER" id="PTHR22807">
    <property type="entry name" value="NOP2 YEAST -RELATED NOL1/NOP2/FMU SUN DOMAIN-CONTAINING"/>
    <property type="match status" value="1"/>
</dbReference>
<feature type="domain" description="SAM-dependent MTase RsmB/NOP-type" evidence="7">
    <location>
        <begin position="141"/>
        <end position="452"/>
    </location>
</feature>
<dbReference type="InterPro" id="IPR018314">
    <property type="entry name" value="RsmB/NOL1/NOP2-like_CS"/>
</dbReference>
<feature type="binding site" evidence="6">
    <location>
        <position position="266"/>
    </location>
    <ligand>
        <name>S-adenosyl-L-methionine</name>
        <dbReference type="ChEBI" id="CHEBI:59789"/>
    </ligand>
</feature>
<evidence type="ECO:0000256" key="5">
    <source>
        <dbReference type="ARBA" id="ARBA00022884"/>
    </source>
</evidence>
<dbReference type="Gene3D" id="2.30.130.10">
    <property type="entry name" value="PUA domain"/>
    <property type="match status" value="1"/>
</dbReference>
<evidence type="ECO:0000313" key="9">
    <source>
        <dbReference type="RefSeq" id="XP_023932833.1"/>
    </source>
</evidence>
<evidence type="ECO:0000256" key="3">
    <source>
        <dbReference type="ARBA" id="ARBA00022679"/>
    </source>
</evidence>
<evidence type="ECO:0000256" key="6">
    <source>
        <dbReference type="PROSITE-ProRule" id="PRU01023"/>
    </source>
</evidence>
<dbReference type="FunCoup" id="A0A2R2MRR9">
    <property type="interactions" value="1542"/>
</dbReference>
<proteinExistence type="inferred from homology"/>
<name>A0A2R2MRR9_LINAN</name>
<dbReference type="GO" id="GO:0001510">
    <property type="term" value="P:RNA methylation"/>
    <property type="evidence" value="ECO:0007669"/>
    <property type="project" value="InterPro"/>
</dbReference>
<gene>
    <name evidence="9" type="primary">LOC106170142</name>
</gene>
<evidence type="ECO:0000256" key="1">
    <source>
        <dbReference type="ARBA" id="ARBA00007494"/>
    </source>
</evidence>
<dbReference type="AlphaFoldDB" id="A0A2R2MRR9"/>
<accession>A0A2R2MRR9</accession>